<dbReference type="AlphaFoldDB" id="A0A0P1I1I7"/>
<keyword evidence="2" id="KW-1133">Transmembrane helix</keyword>
<feature type="region of interest" description="Disordered" evidence="1">
    <location>
        <begin position="33"/>
        <end position="53"/>
    </location>
</feature>
<keyword evidence="2" id="KW-0472">Membrane</keyword>
<gene>
    <name evidence="3" type="ORF">RUE5091_00259</name>
</gene>
<evidence type="ECO:0000256" key="2">
    <source>
        <dbReference type="SAM" id="Phobius"/>
    </source>
</evidence>
<accession>A0A0P1I1I7</accession>
<dbReference type="Proteomes" id="UP000051260">
    <property type="component" value="Unassembled WGS sequence"/>
</dbReference>
<protein>
    <submittedName>
        <fullName evidence="3">Uncharacterized protein</fullName>
    </submittedName>
</protein>
<proteinExistence type="predicted"/>
<dbReference type="EMBL" id="CYUD01000001">
    <property type="protein sequence ID" value="CUJ84773.1"/>
    <property type="molecule type" value="Genomic_DNA"/>
</dbReference>
<organism evidence="3 4">
    <name type="scientific">Ruegeria denitrificans</name>
    <dbReference type="NCBI Taxonomy" id="1715692"/>
    <lineage>
        <taxon>Bacteria</taxon>
        <taxon>Pseudomonadati</taxon>
        <taxon>Pseudomonadota</taxon>
        <taxon>Alphaproteobacteria</taxon>
        <taxon>Rhodobacterales</taxon>
        <taxon>Roseobacteraceae</taxon>
        <taxon>Ruegeria</taxon>
    </lineage>
</organism>
<keyword evidence="4" id="KW-1185">Reference proteome</keyword>
<feature type="transmembrane region" description="Helical" evidence="2">
    <location>
        <begin position="12"/>
        <end position="33"/>
    </location>
</feature>
<keyword evidence="2" id="KW-0812">Transmembrane</keyword>
<name>A0A0P1I1I7_9RHOB</name>
<sequence length="53" mass="5555">MTTLTMKDRRLWIAGVAATVVLVVAVAYVSGYFGDGPTETLIPTSPEVSSPEG</sequence>
<dbReference type="RefSeq" id="WP_165590737.1">
    <property type="nucleotide sequence ID" value="NZ_CYUD01000001.1"/>
</dbReference>
<evidence type="ECO:0000313" key="3">
    <source>
        <dbReference type="EMBL" id="CUJ84773.1"/>
    </source>
</evidence>
<feature type="compositionally biased region" description="Polar residues" evidence="1">
    <location>
        <begin position="41"/>
        <end position="53"/>
    </location>
</feature>
<reference evidence="4" key="1">
    <citation type="submission" date="2015-09" db="EMBL/GenBank/DDBJ databases">
        <authorList>
            <person name="Rodrigo-Torres L."/>
            <person name="Arahal D.R."/>
        </authorList>
    </citation>
    <scope>NUCLEOTIDE SEQUENCE [LARGE SCALE GENOMIC DNA]</scope>
    <source>
        <strain evidence="4">CECT 5091</strain>
    </source>
</reference>
<evidence type="ECO:0000313" key="4">
    <source>
        <dbReference type="Proteomes" id="UP000051260"/>
    </source>
</evidence>
<evidence type="ECO:0000256" key="1">
    <source>
        <dbReference type="SAM" id="MobiDB-lite"/>
    </source>
</evidence>